<evidence type="ECO:0000256" key="3">
    <source>
        <dbReference type="ARBA" id="ARBA00023125"/>
    </source>
</evidence>
<evidence type="ECO:0000256" key="5">
    <source>
        <dbReference type="ARBA" id="ARBA00023242"/>
    </source>
</evidence>
<dbReference type="InterPro" id="IPR001827">
    <property type="entry name" value="Homeobox_Antennapedia_CS"/>
</dbReference>
<dbReference type="GO" id="GO:0003677">
    <property type="term" value="F:DNA binding"/>
    <property type="evidence" value="ECO:0007669"/>
    <property type="project" value="UniProtKB-KW"/>
</dbReference>
<evidence type="ECO:0000313" key="7">
    <source>
        <dbReference type="Proteomes" id="UP000727407"/>
    </source>
</evidence>
<keyword evidence="5" id="KW-0539">Nucleus</keyword>
<evidence type="ECO:0000256" key="4">
    <source>
        <dbReference type="ARBA" id="ARBA00023155"/>
    </source>
</evidence>
<keyword evidence="7" id="KW-1185">Reference proteome</keyword>
<dbReference type="OrthoDB" id="6159439at2759"/>
<comment type="caution">
    <text evidence="6">The sequence shown here is derived from an EMBL/GenBank/DDBJ whole genome shotgun (WGS) entry which is preliminary data.</text>
</comment>
<sequence>EGSSPLDLHMVRVRTGHAEGHTWDSQDYFLQKPHATYASDSRTTSGIQLQCMKQVDQNKCNDVSVKSNGTSSDGVFFKNIYPWMREAQSASSSHGTPNCCQS</sequence>
<comment type="subcellular location">
    <subcellularLocation>
        <location evidence="1">Nucleus</location>
    </subcellularLocation>
</comment>
<feature type="non-terminal residue" evidence="6">
    <location>
        <position position="1"/>
    </location>
</feature>
<protein>
    <submittedName>
        <fullName evidence="6">Homeobox protein Hox-C3a-like</fullName>
    </submittedName>
</protein>
<keyword evidence="4 6" id="KW-0371">Homeobox</keyword>
<name>A0A8J4ULE1_CLAMG</name>
<accession>A0A8J4ULE1</accession>
<dbReference type="GO" id="GO:0003700">
    <property type="term" value="F:DNA-binding transcription factor activity"/>
    <property type="evidence" value="ECO:0007669"/>
    <property type="project" value="InterPro"/>
</dbReference>
<keyword evidence="3 6" id="KW-0238">DNA-binding</keyword>
<organism evidence="6 7">
    <name type="scientific">Clarias magur</name>
    <name type="common">Asian catfish</name>
    <name type="synonym">Macropteronotus magur</name>
    <dbReference type="NCBI Taxonomy" id="1594786"/>
    <lineage>
        <taxon>Eukaryota</taxon>
        <taxon>Metazoa</taxon>
        <taxon>Chordata</taxon>
        <taxon>Craniata</taxon>
        <taxon>Vertebrata</taxon>
        <taxon>Euteleostomi</taxon>
        <taxon>Actinopterygii</taxon>
        <taxon>Neopterygii</taxon>
        <taxon>Teleostei</taxon>
        <taxon>Ostariophysi</taxon>
        <taxon>Siluriformes</taxon>
        <taxon>Clariidae</taxon>
        <taxon>Clarias</taxon>
    </lineage>
</organism>
<dbReference type="Proteomes" id="UP000727407">
    <property type="component" value="Unassembled WGS sequence"/>
</dbReference>
<dbReference type="GO" id="GO:0005634">
    <property type="term" value="C:nucleus"/>
    <property type="evidence" value="ECO:0007669"/>
    <property type="project" value="UniProtKB-SubCell"/>
</dbReference>
<feature type="non-terminal residue" evidence="6">
    <location>
        <position position="102"/>
    </location>
</feature>
<proteinExistence type="predicted"/>
<keyword evidence="2" id="KW-0217">Developmental protein</keyword>
<evidence type="ECO:0000256" key="1">
    <source>
        <dbReference type="ARBA" id="ARBA00004123"/>
    </source>
</evidence>
<reference evidence="6" key="1">
    <citation type="submission" date="2020-07" db="EMBL/GenBank/DDBJ databases">
        <title>Clarias magur genome sequencing, assembly and annotation.</title>
        <authorList>
            <person name="Kushwaha B."/>
            <person name="Kumar R."/>
            <person name="Das P."/>
            <person name="Joshi C.G."/>
            <person name="Kumar D."/>
            <person name="Nagpure N.S."/>
            <person name="Pandey M."/>
            <person name="Agarwal S."/>
            <person name="Srivastava S."/>
            <person name="Singh M."/>
            <person name="Sahoo L."/>
            <person name="Jayasankar P."/>
            <person name="Meher P.K."/>
            <person name="Koringa P.G."/>
            <person name="Iquebal M.A."/>
            <person name="Das S.P."/>
            <person name="Bit A."/>
            <person name="Patnaik S."/>
            <person name="Patel N."/>
            <person name="Shah T.M."/>
            <person name="Hinsu A."/>
            <person name="Jena J.K."/>
        </authorList>
    </citation>
    <scope>NUCLEOTIDE SEQUENCE</scope>
    <source>
        <strain evidence="6">CIFAMagur01</strain>
        <tissue evidence="6">Testis</tissue>
    </source>
</reference>
<dbReference type="AlphaFoldDB" id="A0A8J4ULE1"/>
<evidence type="ECO:0000256" key="2">
    <source>
        <dbReference type="ARBA" id="ARBA00022473"/>
    </source>
</evidence>
<gene>
    <name evidence="6" type="ORF">DAT39_012832</name>
</gene>
<evidence type="ECO:0000313" key="6">
    <source>
        <dbReference type="EMBL" id="KAF5897440.1"/>
    </source>
</evidence>
<dbReference type="EMBL" id="QNUK01000235">
    <property type="protein sequence ID" value="KAF5897440.1"/>
    <property type="molecule type" value="Genomic_DNA"/>
</dbReference>
<dbReference type="PROSITE" id="PS00032">
    <property type="entry name" value="ANTENNAPEDIA"/>
    <property type="match status" value="1"/>
</dbReference>